<evidence type="ECO:0000313" key="1">
    <source>
        <dbReference type="EMBL" id="CAD7243949.1"/>
    </source>
</evidence>
<accession>A0A7R8X5R1</accession>
<proteinExistence type="predicted"/>
<dbReference type="Proteomes" id="UP000677054">
    <property type="component" value="Unassembled WGS sequence"/>
</dbReference>
<organism evidence="1">
    <name type="scientific">Darwinula stevensoni</name>
    <dbReference type="NCBI Taxonomy" id="69355"/>
    <lineage>
        <taxon>Eukaryota</taxon>
        <taxon>Metazoa</taxon>
        <taxon>Ecdysozoa</taxon>
        <taxon>Arthropoda</taxon>
        <taxon>Crustacea</taxon>
        <taxon>Oligostraca</taxon>
        <taxon>Ostracoda</taxon>
        <taxon>Podocopa</taxon>
        <taxon>Podocopida</taxon>
        <taxon>Darwinulocopina</taxon>
        <taxon>Darwinuloidea</taxon>
        <taxon>Darwinulidae</taxon>
        <taxon>Darwinula</taxon>
    </lineage>
</organism>
<evidence type="ECO:0000313" key="2">
    <source>
        <dbReference type="Proteomes" id="UP000677054"/>
    </source>
</evidence>
<keyword evidence="2" id="KW-1185">Reference proteome</keyword>
<dbReference type="AlphaFoldDB" id="A0A7R8X5R1"/>
<protein>
    <submittedName>
        <fullName evidence="1">Uncharacterized protein</fullName>
    </submittedName>
</protein>
<gene>
    <name evidence="1" type="ORF">DSTB1V02_LOCUS3855</name>
</gene>
<sequence>MKADESHLCCQKPSPSLEACRCRVRLQGRQEDGTARPPDSACSRQATSRGRHQRVVSYSLYLEGNGTEGDRRKYQDPLGYLPRLVADHYPGWVVRVYTDLDPGDKEDWAFMCGVQCRFPHVDFCSVEGLPRLGDVTGRQPVGRLWRYLPMVDPLVDVFVSRDIDSYVLKREEEAVTEWLASPYVFHCMRDHPNHGGPILAGLWGAKTYLNRSMISEIGNKILFQENPKSYKYFDQDVLTKHLWPVARHLMMAHDSFTCKQKEFFAASVRPFPTRRVGNRYVGYGATKDSAAAVIATSHCPVACRPVEHREWVKC</sequence>
<dbReference type="OrthoDB" id="204305at2759"/>
<name>A0A7R8X5R1_9CRUS</name>
<dbReference type="EMBL" id="CAJPEV010000531">
    <property type="protein sequence ID" value="CAG0886191.1"/>
    <property type="molecule type" value="Genomic_DNA"/>
</dbReference>
<dbReference type="EMBL" id="LR900048">
    <property type="protein sequence ID" value="CAD7243949.1"/>
    <property type="molecule type" value="Genomic_DNA"/>
</dbReference>
<reference evidence="1" key="1">
    <citation type="submission" date="2020-11" db="EMBL/GenBank/DDBJ databases">
        <authorList>
            <person name="Tran Van P."/>
        </authorList>
    </citation>
    <scope>NUCLEOTIDE SEQUENCE</scope>
</reference>